<feature type="transmembrane region" description="Helical" evidence="8">
    <location>
        <begin position="351"/>
        <end position="372"/>
    </location>
</feature>
<dbReference type="PANTHER" id="PTHR11388:SF100">
    <property type="entry name" value="SOLUTE CARRIER ORGANIC ANION TRANSPORTER FAMILY MEMBER 4A1"/>
    <property type="match status" value="1"/>
</dbReference>
<dbReference type="AlphaFoldDB" id="A0A067RCR9"/>
<feature type="transmembrane region" description="Helical" evidence="8">
    <location>
        <begin position="281"/>
        <end position="303"/>
    </location>
</feature>
<dbReference type="OMA" id="LLIYTDW"/>
<comment type="similarity">
    <text evidence="2 8">Belongs to the organo anion transporter (TC 2.A.60) family.</text>
</comment>
<dbReference type="Pfam" id="PF07648">
    <property type="entry name" value="Kazal_2"/>
    <property type="match status" value="1"/>
</dbReference>
<evidence type="ECO:0000256" key="5">
    <source>
        <dbReference type="ARBA" id="ARBA00022989"/>
    </source>
</evidence>
<keyword evidence="3" id="KW-1003">Cell membrane</keyword>
<reference evidence="11 12" key="1">
    <citation type="journal article" date="2014" name="Nat. Commun.">
        <title>Molecular traces of alternative social organization in a termite genome.</title>
        <authorList>
            <person name="Terrapon N."/>
            <person name="Li C."/>
            <person name="Robertson H.M."/>
            <person name="Ji L."/>
            <person name="Meng X."/>
            <person name="Booth W."/>
            <person name="Chen Z."/>
            <person name="Childers C.P."/>
            <person name="Glastad K.M."/>
            <person name="Gokhale K."/>
            <person name="Gowin J."/>
            <person name="Gronenberg W."/>
            <person name="Hermansen R.A."/>
            <person name="Hu H."/>
            <person name="Hunt B.G."/>
            <person name="Huylmans A.K."/>
            <person name="Khalil S.M."/>
            <person name="Mitchell R.D."/>
            <person name="Munoz-Torres M.C."/>
            <person name="Mustard J.A."/>
            <person name="Pan H."/>
            <person name="Reese J.T."/>
            <person name="Scharf M.E."/>
            <person name="Sun F."/>
            <person name="Vogel H."/>
            <person name="Xiao J."/>
            <person name="Yang W."/>
            <person name="Yang Z."/>
            <person name="Yang Z."/>
            <person name="Zhou J."/>
            <person name="Zhu J."/>
            <person name="Brent C.S."/>
            <person name="Elsik C.G."/>
            <person name="Goodisman M.A."/>
            <person name="Liberles D.A."/>
            <person name="Roe R.M."/>
            <person name="Vargo E.L."/>
            <person name="Vilcinskas A."/>
            <person name="Wang J."/>
            <person name="Bornberg-Bauer E."/>
            <person name="Korb J."/>
            <person name="Zhang G."/>
            <person name="Liebig J."/>
        </authorList>
    </citation>
    <scope>NUCLEOTIDE SEQUENCE [LARGE SCALE GENOMIC DNA]</scope>
    <source>
        <tissue evidence="11">Whole organism</tissue>
    </source>
</reference>
<dbReference type="InterPro" id="IPR020846">
    <property type="entry name" value="MFS_dom"/>
</dbReference>
<proteinExistence type="inferred from homology"/>
<keyword evidence="8" id="KW-0813">Transport</keyword>
<dbReference type="GO" id="GO:0015347">
    <property type="term" value="F:sodium-independent organic anion transmembrane transporter activity"/>
    <property type="evidence" value="ECO:0007669"/>
    <property type="project" value="TreeGrafter"/>
</dbReference>
<feature type="transmembrane region" description="Helical" evidence="8">
    <location>
        <begin position="489"/>
        <end position="512"/>
    </location>
</feature>
<feature type="transmembrane region" description="Helical" evidence="8">
    <location>
        <begin position="66"/>
        <end position="88"/>
    </location>
</feature>
<dbReference type="eggNOG" id="KOG3626">
    <property type="taxonomic scope" value="Eukaryota"/>
</dbReference>
<dbReference type="FunCoup" id="A0A067RCR9">
    <property type="interactions" value="67"/>
</dbReference>
<evidence type="ECO:0000256" key="2">
    <source>
        <dbReference type="ARBA" id="ARBA00009657"/>
    </source>
</evidence>
<sequence>MQNVLLISGMVVNGFVNVVITTIERRFGLRSSQSGLVAGGYDIASFACLIPVTYLGGRPGASKPRWLGWGVLLMGIGSLVFTVPHFAVGPYRGTTHHSSTCQIFINTSTNTGDCSDFEEGSEHHANHMWLFLVGQLLHGAGASPLYTLGVTFIDENVSKKMSSVYLGIYYTTAIIGPALGYVLGGQLLKIYTDHLSVDPTELGLTPNSNVWVGAWWIGFLLAAVMCTILAVPLLAFPPALPGAAALQAERVSEAHGNRKTEAFTKIKELPRALRSLIANPTFFFLNLAGASEGLLIAGFAAFLPKLIENQFSVNASSAALLMGLVTVPAGGGGTFLGGYLVKRLSLHCAGIIRFCVIATLIGVTFTACFFLSCPNLTFAGVTDPYGNTSKDLKLSLDSSCNADCGCSRTQFDPICGLDDVMYYSPCYAGCMHEISLHDSKVYTNCSCINSTAGNLTVILGDTDDDPSTLERGFGSYQAINRMCASQCPYLWPFVVLVFLTMFFTFLSTMPALSATLRCVQDDQRSFALGIQWIKVRLIGTIPAPMVFGALIDETCILWQESCYEDENGACLVYDNTYMGRYVLALAFIGKAASLLFFFLAWWFYIPPSGFKETLQTATPTSPDVTDDGVDGMPTVLMNGHTNHITIPGDT</sequence>
<dbReference type="Gene3D" id="1.20.1250.20">
    <property type="entry name" value="MFS general substrate transporter like domains"/>
    <property type="match status" value="1"/>
</dbReference>
<evidence type="ECO:0000313" key="11">
    <source>
        <dbReference type="EMBL" id="KDR21547.1"/>
    </source>
</evidence>
<evidence type="ECO:0000256" key="3">
    <source>
        <dbReference type="ARBA" id="ARBA00022475"/>
    </source>
</evidence>
<feature type="domain" description="Major facilitator superfamily (MFS) profile" evidence="9">
    <location>
        <begin position="1"/>
        <end position="609"/>
    </location>
</feature>
<feature type="transmembrane region" description="Helical" evidence="8">
    <location>
        <begin position="168"/>
        <end position="191"/>
    </location>
</feature>
<name>A0A067RCR9_ZOONE</name>
<dbReference type="SUPFAM" id="SSF100895">
    <property type="entry name" value="Kazal-type serine protease inhibitors"/>
    <property type="match status" value="1"/>
</dbReference>
<dbReference type="SUPFAM" id="SSF103473">
    <property type="entry name" value="MFS general substrate transporter"/>
    <property type="match status" value="2"/>
</dbReference>
<comment type="subcellular location">
    <subcellularLocation>
        <location evidence="1 8">Cell membrane</location>
        <topology evidence="1 8">Multi-pass membrane protein</topology>
    </subcellularLocation>
</comment>
<keyword evidence="12" id="KW-1185">Reference proteome</keyword>
<organism evidence="11 12">
    <name type="scientific">Zootermopsis nevadensis</name>
    <name type="common">Dampwood termite</name>
    <dbReference type="NCBI Taxonomy" id="136037"/>
    <lineage>
        <taxon>Eukaryota</taxon>
        <taxon>Metazoa</taxon>
        <taxon>Ecdysozoa</taxon>
        <taxon>Arthropoda</taxon>
        <taxon>Hexapoda</taxon>
        <taxon>Insecta</taxon>
        <taxon>Pterygota</taxon>
        <taxon>Neoptera</taxon>
        <taxon>Polyneoptera</taxon>
        <taxon>Dictyoptera</taxon>
        <taxon>Blattodea</taxon>
        <taxon>Blattoidea</taxon>
        <taxon>Termitoidae</taxon>
        <taxon>Termopsidae</taxon>
        <taxon>Zootermopsis</taxon>
    </lineage>
</organism>
<feature type="transmembrane region" description="Helical" evidence="8">
    <location>
        <begin position="211"/>
        <end position="236"/>
    </location>
</feature>
<dbReference type="InterPro" id="IPR004156">
    <property type="entry name" value="OATP"/>
</dbReference>
<accession>A0A067RCR9</accession>
<gene>
    <name evidence="11" type="ORF">L798_01700</name>
</gene>
<feature type="transmembrane region" description="Helical" evidence="8">
    <location>
        <begin position="581"/>
        <end position="604"/>
    </location>
</feature>
<dbReference type="EMBL" id="KK852549">
    <property type="protein sequence ID" value="KDR21547.1"/>
    <property type="molecule type" value="Genomic_DNA"/>
</dbReference>
<dbReference type="InterPro" id="IPR002350">
    <property type="entry name" value="Kazal_dom"/>
</dbReference>
<evidence type="ECO:0000259" key="10">
    <source>
        <dbReference type="PROSITE" id="PS51465"/>
    </source>
</evidence>
<evidence type="ECO:0000256" key="7">
    <source>
        <dbReference type="ARBA" id="ARBA00023157"/>
    </source>
</evidence>
<dbReference type="PROSITE" id="PS51465">
    <property type="entry name" value="KAZAL_2"/>
    <property type="match status" value="1"/>
</dbReference>
<keyword evidence="4 8" id="KW-0812">Transmembrane</keyword>
<feature type="transmembrane region" description="Helical" evidence="8">
    <location>
        <begin position="6"/>
        <end position="23"/>
    </location>
</feature>
<protein>
    <recommendedName>
        <fullName evidence="8">Solute carrier organic anion transporter family member</fullName>
    </recommendedName>
</protein>
<evidence type="ECO:0000256" key="1">
    <source>
        <dbReference type="ARBA" id="ARBA00004651"/>
    </source>
</evidence>
<evidence type="ECO:0000256" key="6">
    <source>
        <dbReference type="ARBA" id="ARBA00023136"/>
    </source>
</evidence>
<evidence type="ECO:0000313" key="12">
    <source>
        <dbReference type="Proteomes" id="UP000027135"/>
    </source>
</evidence>
<dbReference type="GO" id="GO:0006811">
    <property type="term" value="P:monoatomic ion transport"/>
    <property type="evidence" value="ECO:0007669"/>
    <property type="project" value="UniProtKB-KW"/>
</dbReference>
<dbReference type="GO" id="GO:0043252">
    <property type="term" value="P:sodium-independent organic anion transport"/>
    <property type="evidence" value="ECO:0007669"/>
    <property type="project" value="TreeGrafter"/>
</dbReference>
<comment type="caution">
    <text evidence="8">Lacks conserved residue(s) required for the propagation of feature annotation.</text>
</comment>
<dbReference type="InterPro" id="IPR036058">
    <property type="entry name" value="Kazal_dom_sf"/>
</dbReference>
<dbReference type="Pfam" id="PF03137">
    <property type="entry name" value="OATP"/>
    <property type="match status" value="1"/>
</dbReference>
<feature type="transmembrane region" description="Helical" evidence="8">
    <location>
        <begin position="35"/>
        <end position="54"/>
    </location>
</feature>
<keyword evidence="8" id="KW-0406">Ion transport</keyword>
<keyword evidence="5 8" id="KW-1133">Transmembrane helix</keyword>
<keyword evidence="6 8" id="KW-0472">Membrane</keyword>
<dbReference type="NCBIfam" id="TIGR00805">
    <property type="entry name" value="oat"/>
    <property type="match status" value="1"/>
</dbReference>
<feature type="domain" description="Kazal-like" evidence="10">
    <location>
        <begin position="394"/>
        <end position="449"/>
    </location>
</feature>
<feature type="transmembrane region" description="Helical" evidence="8">
    <location>
        <begin position="315"/>
        <end position="339"/>
    </location>
</feature>
<dbReference type="InParanoid" id="A0A067RCR9"/>
<evidence type="ECO:0000256" key="8">
    <source>
        <dbReference type="RuleBase" id="RU362056"/>
    </source>
</evidence>
<keyword evidence="7" id="KW-1015">Disulfide bond</keyword>
<evidence type="ECO:0000259" key="9">
    <source>
        <dbReference type="PROSITE" id="PS50850"/>
    </source>
</evidence>
<dbReference type="InterPro" id="IPR036259">
    <property type="entry name" value="MFS_trans_sf"/>
</dbReference>
<dbReference type="CDD" id="cd17403">
    <property type="entry name" value="MFS_SLCO4_OATP4"/>
    <property type="match status" value="1"/>
</dbReference>
<dbReference type="PROSITE" id="PS50850">
    <property type="entry name" value="MFS"/>
    <property type="match status" value="1"/>
</dbReference>
<evidence type="ECO:0000256" key="4">
    <source>
        <dbReference type="ARBA" id="ARBA00022692"/>
    </source>
</evidence>
<dbReference type="Proteomes" id="UP000027135">
    <property type="component" value="Unassembled WGS sequence"/>
</dbReference>
<dbReference type="GO" id="GO:0016323">
    <property type="term" value="C:basolateral plasma membrane"/>
    <property type="evidence" value="ECO:0007669"/>
    <property type="project" value="TreeGrafter"/>
</dbReference>
<dbReference type="PANTHER" id="PTHR11388">
    <property type="entry name" value="ORGANIC ANION TRANSPORTER"/>
    <property type="match status" value="1"/>
</dbReference>